<feature type="non-terminal residue" evidence="1">
    <location>
        <position position="93"/>
    </location>
</feature>
<evidence type="ECO:0000313" key="1">
    <source>
        <dbReference type="EMBL" id="CAM9603031.1"/>
    </source>
</evidence>
<evidence type="ECO:0000313" key="2">
    <source>
        <dbReference type="Proteomes" id="UP001162501"/>
    </source>
</evidence>
<reference evidence="1" key="2">
    <citation type="submission" date="2025-03" db="EMBL/GenBank/DDBJ databases">
        <authorList>
            <consortium name="ELIXIR-Norway"/>
            <consortium name="Elixir Norway"/>
        </authorList>
    </citation>
    <scope>NUCLEOTIDE SEQUENCE</scope>
</reference>
<protein>
    <submittedName>
        <fullName evidence="1">Uncharacterized protein</fullName>
    </submittedName>
</protein>
<organism evidence="1 2">
    <name type="scientific">Rangifer tarandus platyrhynchus</name>
    <name type="common">Svalbard reindeer</name>
    <dbReference type="NCBI Taxonomy" id="3082113"/>
    <lineage>
        <taxon>Eukaryota</taxon>
        <taxon>Metazoa</taxon>
        <taxon>Chordata</taxon>
        <taxon>Craniata</taxon>
        <taxon>Vertebrata</taxon>
        <taxon>Euteleostomi</taxon>
        <taxon>Mammalia</taxon>
        <taxon>Eutheria</taxon>
        <taxon>Laurasiatheria</taxon>
        <taxon>Artiodactyla</taxon>
        <taxon>Ruminantia</taxon>
        <taxon>Pecora</taxon>
        <taxon>Cervidae</taxon>
        <taxon>Odocoileinae</taxon>
        <taxon>Rangifer</taxon>
    </lineage>
</organism>
<name>A0AC59YEA3_RANTA</name>
<reference evidence="1" key="1">
    <citation type="submission" date="2023-05" db="EMBL/GenBank/DDBJ databases">
        <authorList>
            <consortium name="ELIXIR-Norway"/>
        </authorList>
    </citation>
    <scope>NUCLEOTIDE SEQUENCE</scope>
</reference>
<sequence length="93" mass="9650">PPPAAPLSPARRTRRCPGALESRSQVFPLPGAQGSSRWGPQGAPRKAQSLGDRRWRPSWCAGKSGGEKSPERRVRGPAAAAARGAASCPLPSG</sequence>
<gene>
    <name evidence="1" type="ORF">MRATA1EN22A_LOCUS4849</name>
</gene>
<proteinExistence type="predicted"/>
<dbReference type="Proteomes" id="UP001162501">
    <property type="component" value="Chromosome 13"/>
</dbReference>
<accession>A0AC59YEA3</accession>
<dbReference type="EMBL" id="OX596097">
    <property type="protein sequence ID" value="CAM9603031.1"/>
    <property type="molecule type" value="Genomic_DNA"/>
</dbReference>
<feature type="non-terminal residue" evidence="1">
    <location>
        <position position="1"/>
    </location>
</feature>